<dbReference type="CDD" id="cd03801">
    <property type="entry name" value="GT4_PimA-like"/>
    <property type="match status" value="1"/>
</dbReference>
<evidence type="ECO:0000313" key="3">
    <source>
        <dbReference type="Proteomes" id="UP000000493"/>
    </source>
</evidence>
<dbReference type="GO" id="GO:0016757">
    <property type="term" value="F:glycosyltransferase activity"/>
    <property type="evidence" value="ECO:0007669"/>
    <property type="project" value="InterPro"/>
</dbReference>
<dbReference type="EMBL" id="CP002859">
    <property type="protein sequence ID" value="AEI47995.1"/>
    <property type="molecule type" value="Genomic_DNA"/>
</dbReference>
<dbReference type="Gene3D" id="3.40.50.2000">
    <property type="entry name" value="Glycogen Phosphorylase B"/>
    <property type="match status" value="2"/>
</dbReference>
<dbReference type="KEGG" id="rsi:Runsl_1570"/>
<gene>
    <name evidence="2" type="ordered locus">Runsl_1570</name>
</gene>
<evidence type="ECO:0000259" key="1">
    <source>
        <dbReference type="Pfam" id="PF00534"/>
    </source>
</evidence>
<sequence>MKKILFISHDANRAGGQIVLLQLLRQLKQYHLPMHLLLCSDGPLEEEFGALVPTTRLPRLGDVHFSPLIEKLLSLLSLAQWAKRKVLERRWKRFKELFIAQDFGLIFANTIGAAAAYRRLDFIAAPTVLFAHELEMSIKKYSDPNDMDYLMSRIGHLIVVSKAVAAYFQKTYHYPENQISTFQIIDTSLILKKIEEGKKVNVRQKMGLPADAVLVGGCGHAEWRKGNDVFMMLAQQVIPHFGNKPVYFVWVGMQNTSELYEVQRFDAERMELAERIIHVGLTPDVFQYLSQFDVFALTSREDPYPLVVLEAALAEKPIVCFEKSGGAPELVEEDAGFVVPYLDSVAMSKRIIELIDSPELRVQMGKNAKQKVLERHPTAESINNVLEIIDKLCGSKSLNHGSS</sequence>
<dbReference type="Proteomes" id="UP000000493">
    <property type="component" value="Chromosome"/>
</dbReference>
<protein>
    <submittedName>
        <fullName evidence="2">Glycosyl transferase group 1</fullName>
    </submittedName>
</protein>
<dbReference type="PANTHER" id="PTHR12526:SF630">
    <property type="entry name" value="GLYCOSYLTRANSFERASE"/>
    <property type="match status" value="1"/>
</dbReference>
<name>A0A7U3ZIY1_RUNSL</name>
<dbReference type="Pfam" id="PF00534">
    <property type="entry name" value="Glycos_transf_1"/>
    <property type="match status" value="1"/>
</dbReference>
<dbReference type="SUPFAM" id="SSF53756">
    <property type="entry name" value="UDP-Glycosyltransferase/glycogen phosphorylase"/>
    <property type="match status" value="1"/>
</dbReference>
<dbReference type="PANTHER" id="PTHR12526">
    <property type="entry name" value="GLYCOSYLTRANSFERASE"/>
    <property type="match status" value="1"/>
</dbReference>
<reference evidence="2 3" key="2">
    <citation type="journal article" date="2012" name="Stand. Genomic Sci.">
        <title>Complete genome sequence of the aquatic bacterium Runella slithyformis type strain (LSU 4(T)).</title>
        <authorList>
            <person name="Copeland A."/>
            <person name="Zhang X."/>
            <person name="Misra M."/>
            <person name="Lapidus A."/>
            <person name="Nolan M."/>
            <person name="Lucas S."/>
            <person name="Deshpande S."/>
            <person name="Cheng J.F."/>
            <person name="Tapia R."/>
            <person name="Goodwin L.A."/>
            <person name="Pitluck S."/>
            <person name="Liolios K."/>
            <person name="Pagani I."/>
            <person name="Ivanova N."/>
            <person name="Mikhailova N."/>
            <person name="Pati A."/>
            <person name="Chen A."/>
            <person name="Palaniappan K."/>
            <person name="Land M."/>
            <person name="Hauser L."/>
            <person name="Pan C."/>
            <person name="Jeffries C.D."/>
            <person name="Detter J.C."/>
            <person name="Brambilla E.M."/>
            <person name="Rohde M."/>
            <person name="Djao O.D."/>
            <person name="Goker M."/>
            <person name="Sikorski J."/>
            <person name="Tindall B.J."/>
            <person name="Woyke T."/>
            <person name="Bristow J."/>
            <person name="Eisen J.A."/>
            <person name="Markowitz V."/>
            <person name="Hugenholtz P."/>
            <person name="Kyrpides N.C."/>
            <person name="Klenk H.P."/>
            <person name="Mavromatis K."/>
        </authorList>
    </citation>
    <scope>NUCLEOTIDE SEQUENCE [LARGE SCALE GENOMIC DNA]</scope>
    <source>
        <strain evidence="3">ATCC 29530 / DSM 19594 / LMG 11500 / NCIMB 11436 / LSU 4</strain>
    </source>
</reference>
<organism evidence="2 3">
    <name type="scientific">Runella slithyformis (strain ATCC 29530 / DSM 19594 / LMG 11500 / NCIMB 11436 / LSU 4)</name>
    <dbReference type="NCBI Taxonomy" id="761193"/>
    <lineage>
        <taxon>Bacteria</taxon>
        <taxon>Pseudomonadati</taxon>
        <taxon>Bacteroidota</taxon>
        <taxon>Cytophagia</taxon>
        <taxon>Cytophagales</taxon>
        <taxon>Spirosomataceae</taxon>
        <taxon>Runella</taxon>
    </lineage>
</organism>
<dbReference type="AlphaFoldDB" id="A0A7U3ZIY1"/>
<reference evidence="3" key="1">
    <citation type="submission" date="2011-06" db="EMBL/GenBank/DDBJ databases">
        <title>The complete genome of chromosome of Runella slithyformis DSM 19594.</title>
        <authorList>
            <consortium name="US DOE Joint Genome Institute (JGI-PGF)"/>
            <person name="Lucas S."/>
            <person name="Han J."/>
            <person name="Lapidus A."/>
            <person name="Bruce D."/>
            <person name="Goodwin L."/>
            <person name="Pitluck S."/>
            <person name="Peters L."/>
            <person name="Kyrpides N."/>
            <person name="Mavromatis K."/>
            <person name="Ivanova N."/>
            <person name="Ovchinnikova G."/>
            <person name="Zhang X."/>
            <person name="Misra M."/>
            <person name="Detter J.C."/>
            <person name="Tapia R."/>
            <person name="Han C."/>
            <person name="Land M."/>
            <person name="Hauser L."/>
            <person name="Markowitz V."/>
            <person name="Cheng J.-F."/>
            <person name="Hugenholtz P."/>
            <person name="Woyke T."/>
            <person name="Wu D."/>
            <person name="Tindall B."/>
            <person name="Faehrich R."/>
            <person name="Brambilla E."/>
            <person name="Klenk H.-P."/>
            <person name="Eisen J.A."/>
        </authorList>
    </citation>
    <scope>NUCLEOTIDE SEQUENCE [LARGE SCALE GENOMIC DNA]</scope>
    <source>
        <strain evidence="3">ATCC 29530 / DSM 19594 / LMG 11500 / NCIMB 11436 / LSU 4</strain>
    </source>
</reference>
<dbReference type="RefSeq" id="WP_013927311.1">
    <property type="nucleotide sequence ID" value="NC_015703.1"/>
</dbReference>
<evidence type="ECO:0000313" key="2">
    <source>
        <dbReference type="EMBL" id="AEI47995.1"/>
    </source>
</evidence>
<keyword evidence="2" id="KW-0808">Transferase</keyword>
<keyword evidence="3" id="KW-1185">Reference proteome</keyword>
<accession>A0A7U3ZIY1</accession>
<proteinExistence type="predicted"/>
<dbReference type="InterPro" id="IPR001296">
    <property type="entry name" value="Glyco_trans_1"/>
</dbReference>
<feature type="domain" description="Glycosyl transferase family 1" evidence="1">
    <location>
        <begin position="203"/>
        <end position="370"/>
    </location>
</feature>